<dbReference type="EMBL" id="CABITT030000004">
    <property type="protein sequence ID" value="VVB01844.1"/>
    <property type="molecule type" value="Genomic_DNA"/>
</dbReference>
<sequence length="240" mass="26585">MSMSSDDESQIVEEPTPTKNKRPAPTGKGGKTKKAKSSVTVKSELVKGAITQRLWTRTQGKVAHVTTVEGSGESDSWIPLAGTSKELRQKHPKPEMSRLSEDTETPIPPFLLRYEANRKSVLGRDRKYPEYKKCSVIPHSKQFATPAAEECYKTSAAPGLLQLDSKFPSMFGIPTESRLLEIVHDFNLLMKMAKSIQSRITVVRTTEEERALVKHNGVRKQDGTGTSKTKPDAPDSSQSF</sequence>
<feature type="compositionally biased region" description="Acidic residues" evidence="1">
    <location>
        <begin position="1"/>
        <end position="11"/>
    </location>
</feature>
<reference evidence="2" key="1">
    <citation type="submission" date="2019-07" db="EMBL/GenBank/DDBJ databases">
        <authorList>
            <person name="Dittberner H."/>
        </authorList>
    </citation>
    <scope>NUCLEOTIDE SEQUENCE [LARGE SCALE GENOMIC DNA]</scope>
</reference>
<evidence type="ECO:0000256" key="1">
    <source>
        <dbReference type="SAM" id="MobiDB-lite"/>
    </source>
</evidence>
<feature type="region of interest" description="Disordered" evidence="1">
    <location>
        <begin position="212"/>
        <end position="240"/>
    </location>
</feature>
<keyword evidence="3" id="KW-1185">Reference proteome</keyword>
<proteinExistence type="predicted"/>
<dbReference type="AlphaFoldDB" id="A0A565BKJ6"/>
<comment type="caution">
    <text evidence="2">The sequence shown here is derived from an EMBL/GenBank/DDBJ whole genome shotgun (WGS) entry which is preliminary data.</text>
</comment>
<evidence type="ECO:0000313" key="2">
    <source>
        <dbReference type="EMBL" id="VVB01844.1"/>
    </source>
</evidence>
<accession>A0A565BKJ6</accession>
<feature type="region of interest" description="Disordered" evidence="1">
    <location>
        <begin position="1"/>
        <end position="40"/>
    </location>
</feature>
<organism evidence="2 3">
    <name type="scientific">Arabis nemorensis</name>
    <dbReference type="NCBI Taxonomy" id="586526"/>
    <lineage>
        <taxon>Eukaryota</taxon>
        <taxon>Viridiplantae</taxon>
        <taxon>Streptophyta</taxon>
        <taxon>Embryophyta</taxon>
        <taxon>Tracheophyta</taxon>
        <taxon>Spermatophyta</taxon>
        <taxon>Magnoliopsida</taxon>
        <taxon>eudicotyledons</taxon>
        <taxon>Gunneridae</taxon>
        <taxon>Pentapetalae</taxon>
        <taxon>rosids</taxon>
        <taxon>malvids</taxon>
        <taxon>Brassicales</taxon>
        <taxon>Brassicaceae</taxon>
        <taxon>Arabideae</taxon>
        <taxon>Arabis</taxon>
    </lineage>
</organism>
<evidence type="ECO:0000313" key="3">
    <source>
        <dbReference type="Proteomes" id="UP000489600"/>
    </source>
</evidence>
<dbReference type="Proteomes" id="UP000489600">
    <property type="component" value="Unassembled WGS sequence"/>
</dbReference>
<name>A0A565BKJ6_9BRAS</name>
<gene>
    <name evidence="2" type="ORF">ANE_LOCUS12288</name>
</gene>
<protein>
    <submittedName>
        <fullName evidence="2">Uncharacterized protein</fullName>
    </submittedName>
</protein>